<evidence type="ECO:0000313" key="1">
    <source>
        <dbReference type="EMBL" id="CAB4218878.1"/>
    </source>
</evidence>
<reference evidence="1" key="1">
    <citation type="submission" date="2020-05" db="EMBL/GenBank/DDBJ databases">
        <authorList>
            <person name="Chiriac C."/>
            <person name="Salcher M."/>
            <person name="Ghai R."/>
            <person name="Kavagutti S V."/>
        </authorList>
    </citation>
    <scope>NUCLEOTIDE SEQUENCE</scope>
</reference>
<proteinExistence type="predicted"/>
<dbReference type="EMBL" id="LR797468">
    <property type="protein sequence ID" value="CAB4218878.1"/>
    <property type="molecule type" value="Genomic_DNA"/>
</dbReference>
<gene>
    <name evidence="1" type="ORF">UFOVP1605_54</name>
</gene>
<organism evidence="1">
    <name type="scientific">uncultured Caudovirales phage</name>
    <dbReference type="NCBI Taxonomy" id="2100421"/>
    <lineage>
        <taxon>Viruses</taxon>
        <taxon>Duplodnaviria</taxon>
        <taxon>Heunggongvirae</taxon>
        <taxon>Uroviricota</taxon>
        <taxon>Caudoviricetes</taxon>
        <taxon>Peduoviridae</taxon>
        <taxon>Maltschvirus</taxon>
        <taxon>Maltschvirus maltsch</taxon>
    </lineage>
</organism>
<protein>
    <submittedName>
        <fullName evidence="1">Uncharacterized protein</fullName>
    </submittedName>
</protein>
<sequence length="85" mass="10112">MKNSILKRSKTVPMKIKLHVSWKAFLIKLRKSIVIRLLPKDALIIVRAAIENAEYQDEHWHDEDTAQLILDELCGIERLDDRYWQ</sequence>
<accession>A0A6J5STK7</accession>
<name>A0A6J5STK7_9CAUD</name>